<dbReference type="EMBL" id="CP119075">
    <property type="protein sequence ID" value="WED66065.1"/>
    <property type="molecule type" value="Genomic_DNA"/>
</dbReference>
<dbReference type="Pfam" id="PF02643">
    <property type="entry name" value="DUF192"/>
    <property type="match status" value="1"/>
</dbReference>
<name>A0AAF0CQ88_9BACT</name>
<dbReference type="InterPro" id="IPR003795">
    <property type="entry name" value="DUF192"/>
</dbReference>
<dbReference type="InterPro" id="IPR038695">
    <property type="entry name" value="Saro_0823-like_sf"/>
</dbReference>
<sequence>MKNRLATALMKNANPVSRYGGKVALVVGCLFLVACGRPETDTTAEPKTVHHWFSIKVGDQPVEMQLALRRAEMEKGLMGRRDLKPGQGMFFAYRDPQVLSFWMRNTPTALDIGYFSGDGVLREIYPLHPFDERAVSSRREDLQYALEVPQGWLASAGITIGDRIDLEALKAAMRERGFDYRRYQGMEE</sequence>
<gene>
    <name evidence="1" type="ORF">PXH66_04290</name>
</gene>
<keyword evidence="2" id="KW-1185">Reference proteome</keyword>
<dbReference type="AlphaFoldDB" id="A0AAF0CQ88"/>
<dbReference type="RefSeq" id="WP_330932236.1">
    <property type="nucleotide sequence ID" value="NZ_CP119075.1"/>
</dbReference>
<accession>A0AAF0CQ88</accession>
<organism evidence="1 2">
    <name type="scientific">Synoicihabitans lomoniglobus</name>
    <dbReference type="NCBI Taxonomy" id="2909285"/>
    <lineage>
        <taxon>Bacteria</taxon>
        <taxon>Pseudomonadati</taxon>
        <taxon>Verrucomicrobiota</taxon>
        <taxon>Opitutia</taxon>
        <taxon>Opitutales</taxon>
        <taxon>Opitutaceae</taxon>
        <taxon>Synoicihabitans</taxon>
    </lineage>
</organism>
<reference evidence="1" key="1">
    <citation type="submission" date="2023-03" db="EMBL/GenBank/DDBJ databases">
        <title>Lomoglobus Profundus gen. nov., sp. nov., a novel member of the phylum Verrucomicrobia, isolated from deep-marine sediment of South China Sea.</title>
        <authorList>
            <person name="Ahmad T."/>
            <person name="Ishaq S.E."/>
            <person name="Wang F."/>
        </authorList>
    </citation>
    <scope>NUCLEOTIDE SEQUENCE</scope>
    <source>
        <strain evidence="1">LMO-M01</strain>
    </source>
</reference>
<dbReference type="Gene3D" id="2.60.120.1140">
    <property type="entry name" value="Protein of unknown function DUF192"/>
    <property type="match status" value="1"/>
</dbReference>
<dbReference type="PANTHER" id="PTHR37953:SF1">
    <property type="entry name" value="UPF0127 PROTEIN MJ1496"/>
    <property type="match status" value="1"/>
</dbReference>
<dbReference type="Proteomes" id="UP001218638">
    <property type="component" value="Chromosome"/>
</dbReference>
<dbReference type="KEGG" id="slom:PXH66_04290"/>
<evidence type="ECO:0000313" key="1">
    <source>
        <dbReference type="EMBL" id="WED66065.1"/>
    </source>
</evidence>
<proteinExistence type="predicted"/>
<evidence type="ECO:0000313" key="2">
    <source>
        <dbReference type="Proteomes" id="UP001218638"/>
    </source>
</evidence>
<dbReference type="PANTHER" id="PTHR37953">
    <property type="entry name" value="UPF0127 PROTEIN MJ1496"/>
    <property type="match status" value="1"/>
</dbReference>
<protein>
    <submittedName>
        <fullName evidence="1">DUF192 domain-containing protein</fullName>
    </submittedName>
</protein>
<dbReference type="PROSITE" id="PS51257">
    <property type="entry name" value="PROKAR_LIPOPROTEIN"/>
    <property type="match status" value="1"/>
</dbReference>